<gene>
    <name evidence="1" type="ORF">PITCH_A1070008</name>
</gene>
<sequence length="92" mass="10503">MTEDKSKRQRIAPELRRAINEMKASHSVATIYPWPEMQVGDSVLFQAERGESLRLLRKRIAGSASTYGKVSGKTFTSKLMPKENGLRVWRTH</sequence>
<proteinExistence type="predicted"/>
<accession>A0A445MQT4</accession>
<dbReference type="EMBL" id="OJIN01000010">
    <property type="protein sequence ID" value="SPD71834.1"/>
    <property type="molecule type" value="Genomic_DNA"/>
</dbReference>
<evidence type="ECO:0000313" key="1">
    <source>
        <dbReference type="EMBL" id="SPD71834.1"/>
    </source>
</evidence>
<name>A0A445MQT4_9BACT</name>
<dbReference type="AlphaFoldDB" id="A0A445MQT4"/>
<protein>
    <submittedName>
        <fullName evidence="1">Uncharacterized protein</fullName>
    </submittedName>
</protein>
<reference evidence="1" key="1">
    <citation type="submission" date="2018-01" db="EMBL/GenBank/DDBJ databases">
        <authorList>
            <person name="Regsiter A."/>
            <person name="William W."/>
        </authorList>
    </citation>
    <scope>NUCLEOTIDE SEQUENCE</scope>
    <source>
        <strain evidence="1">TRIP AH-1</strain>
    </source>
</reference>
<organism evidence="1">
    <name type="scientific">uncultured Desulfobacterium sp</name>
    <dbReference type="NCBI Taxonomy" id="201089"/>
    <lineage>
        <taxon>Bacteria</taxon>
        <taxon>Pseudomonadati</taxon>
        <taxon>Thermodesulfobacteriota</taxon>
        <taxon>Desulfobacteria</taxon>
        <taxon>Desulfobacterales</taxon>
        <taxon>Desulfobacteriaceae</taxon>
        <taxon>Desulfobacterium</taxon>
        <taxon>environmental samples</taxon>
    </lineage>
</organism>